<dbReference type="GO" id="GO:0016052">
    <property type="term" value="P:carbohydrate catabolic process"/>
    <property type="evidence" value="ECO:0007669"/>
    <property type="project" value="UniProtKB-ARBA"/>
</dbReference>
<evidence type="ECO:0000313" key="11">
    <source>
        <dbReference type="Proteomes" id="UP000298412"/>
    </source>
</evidence>
<comment type="catalytic activity">
    <reaction evidence="1 8">
        <text>Hydrolysis of terminal, non-reducing alpha-D-galactose residues in alpha-D-galactosides, including galactose oligosaccharides, galactomannans and galactolipids.</text>
        <dbReference type="EC" id="3.2.1.22"/>
    </reaction>
</comment>
<dbReference type="Gene3D" id="2.60.40.1180">
    <property type="entry name" value="Golgi alpha-mannosidase II"/>
    <property type="match status" value="1"/>
</dbReference>
<dbReference type="InterPro" id="IPR013780">
    <property type="entry name" value="Glyco_hydro_b"/>
</dbReference>
<dbReference type="Pfam" id="PF17801">
    <property type="entry name" value="Melibiase_C"/>
    <property type="match status" value="1"/>
</dbReference>
<dbReference type="InterPro" id="IPR002241">
    <property type="entry name" value="Glyco_hydro_27"/>
</dbReference>
<dbReference type="PANTHER" id="PTHR11452:SF75">
    <property type="entry name" value="ALPHA-GALACTOSIDASE MEL1"/>
    <property type="match status" value="1"/>
</dbReference>
<evidence type="ECO:0000256" key="2">
    <source>
        <dbReference type="ARBA" id="ARBA00009743"/>
    </source>
</evidence>
<evidence type="ECO:0000313" key="10">
    <source>
        <dbReference type="EMBL" id="TFC10421.1"/>
    </source>
</evidence>
<dbReference type="SUPFAM" id="SSF51445">
    <property type="entry name" value="(Trans)glycosidases"/>
    <property type="match status" value="1"/>
</dbReference>
<sequence>MRTTGALLLASIAAVGIAVLVVPAVTQSTPAAELTPVSAPARTLALTPPMGFNDWNSFGCDVSEELIKQTADYFVSSGMRDAGYRYVNIDDCWMARHRDADGRLTPDPDKFPSGIAGTADYVHSHGLKLGLYEDAGTRTCAGYPGSLGHEQLDAQTFAAWGVDYLKYDNCNNAGHKTPAQYIERYTTMADALAATGRPIVYSICEWGVHEPWTWAGNIGHLWRTTHDIKDIWSSLKSIIRRNAALSSHAGPGAWNDPDMLEIGNGGMTDAEYRTQFSLWAEMAAPLLVGTDLRRASPSTMTIYLNQDVIDVDQDPLGKQGRLVSTDHDRLVFAKPLSNGDVAVALFNGSDTTATISTSAAQAGLGAARNGYLLRDLWSRATILTTGDITATVAPHATVMYRISSTRFGT</sequence>
<dbReference type="InterPro" id="IPR013785">
    <property type="entry name" value="Aldolase_TIM"/>
</dbReference>
<dbReference type="InterPro" id="IPR041233">
    <property type="entry name" value="Melibiase_C"/>
</dbReference>
<dbReference type="SUPFAM" id="SSF51011">
    <property type="entry name" value="Glycosyl hydrolase domain"/>
    <property type="match status" value="1"/>
</dbReference>
<keyword evidence="4" id="KW-0732">Signal</keyword>
<feature type="domain" description="Alpha galactosidase C-terminal" evidence="9">
    <location>
        <begin position="329"/>
        <end position="402"/>
    </location>
</feature>
<evidence type="ECO:0000256" key="3">
    <source>
        <dbReference type="ARBA" id="ARBA00012755"/>
    </source>
</evidence>
<name>A0A4R8WI69_9MICO</name>
<organism evidence="10 11">
    <name type="scientific">Cryobacterium algoritolerans</name>
    <dbReference type="NCBI Taxonomy" id="1259184"/>
    <lineage>
        <taxon>Bacteria</taxon>
        <taxon>Bacillati</taxon>
        <taxon>Actinomycetota</taxon>
        <taxon>Actinomycetes</taxon>
        <taxon>Micrococcales</taxon>
        <taxon>Microbacteriaceae</taxon>
        <taxon>Cryobacterium</taxon>
    </lineage>
</organism>
<dbReference type="RefSeq" id="WP_134569133.1">
    <property type="nucleotide sequence ID" value="NZ_SOFP01000075.1"/>
</dbReference>
<evidence type="ECO:0000256" key="7">
    <source>
        <dbReference type="ARBA" id="ARBA00023295"/>
    </source>
</evidence>
<evidence type="ECO:0000256" key="5">
    <source>
        <dbReference type="ARBA" id="ARBA00022801"/>
    </source>
</evidence>
<dbReference type="PRINTS" id="PR00740">
    <property type="entry name" value="GLHYDRLASE27"/>
</dbReference>
<dbReference type="Proteomes" id="UP000298412">
    <property type="component" value="Unassembled WGS sequence"/>
</dbReference>
<evidence type="ECO:0000256" key="8">
    <source>
        <dbReference type="RuleBase" id="RU361168"/>
    </source>
</evidence>
<dbReference type="OrthoDB" id="9807519at2"/>
<evidence type="ECO:0000256" key="1">
    <source>
        <dbReference type="ARBA" id="ARBA00001255"/>
    </source>
</evidence>
<dbReference type="PROSITE" id="PS00512">
    <property type="entry name" value="ALPHA_GALACTOSIDASE"/>
    <property type="match status" value="1"/>
</dbReference>
<comment type="caution">
    <text evidence="10">The sequence shown here is derived from an EMBL/GenBank/DDBJ whole genome shotgun (WGS) entry which is preliminary data.</text>
</comment>
<dbReference type="EC" id="3.2.1.22" evidence="3 8"/>
<dbReference type="GO" id="GO:0004557">
    <property type="term" value="F:alpha-galactosidase activity"/>
    <property type="evidence" value="ECO:0007669"/>
    <property type="project" value="UniProtKB-EC"/>
</dbReference>
<evidence type="ECO:0000256" key="6">
    <source>
        <dbReference type="ARBA" id="ARBA00023157"/>
    </source>
</evidence>
<keyword evidence="7 8" id="KW-0326">Glycosidase</keyword>
<dbReference type="Gene3D" id="3.20.20.70">
    <property type="entry name" value="Aldolase class I"/>
    <property type="match status" value="1"/>
</dbReference>
<dbReference type="InterPro" id="IPR017853">
    <property type="entry name" value="GH"/>
</dbReference>
<keyword evidence="5 8" id="KW-0378">Hydrolase</keyword>
<dbReference type="PANTHER" id="PTHR11452">
    <property type="entry name" value="ALPHA-GALACTOSIDASE/ALPHA-N-ACETYLGALACTOSAMINIDASE"/>
    <property type="match status" value="1"/>
</dbReference>
<proteinExistence type="inferred from homology"/>
<dbReference type="AlphaFoldDB" id="A0A4R8WI69"/>
<dbReference type="Pfam" id="PF16499">
    <property type="entry name" value="Melibiase_2"/>
    <property type="match status" value="1"/>
</dbReference>
<dbReference type="CDD" id="cd14792">
    <property type="entry name" value="GH27"/>
    <property type="match status" value="1"/>
</dbReference>
<dbReference type="EMBL" id="SOFP01000075">
    <property type="protein sequence ID" value="TFC10421.1"/>
    <property type="molecule type" value="Genomic_DNA"/>
</dbReference>
<keyword evidence="11" id="KW-1185">Reference proteome</keyword>
<evidence type="ECO:0000259" key="9">
    <source>
        <dbReference type="Pfam" id="PF17801"/>
    </source>
</evidence>
<reference evidence="10 11" key="1">
    <citation type="submission" date="2019-03" db="EMBL/GenBank/DDBJ databases">
        <title>Genomics of glacier-inhabiting Cryobacterium strains.</title>
        <authorList>
            <person name="Liu Q."/>
            <person name="Xin Y.-H."/>
        </authorList>
    </citation>
    <scope>NUCLEOTIDE SEQUENCE [LARGE SCALE GENOMIC DNA]</scope>
    <source>
        <strain evidence="10 11">MDT1-3</strain>
    </source>
</reference>
<dbReference type="FunFam" id="3.20.20.70:FF:000202">
    <property type="entry name" value="Alpha-galactosidase"/>
    <property type="match status" value="1"/>
</dbReference>
<protein>
    <recommendedName>
        <fullName evidence="3 8">Alpha-galactosidase</fullName>
        <ecNumber evidence="3 8">3.2.1.22</ecNumber>
    </recommendedName>
    <alternativeName>
        <fullName evidence="8">Melibiase</fullName>
    </alternativeName>
</protein>
<dbReference type="InterPro" id="IPR000111">
    <property type="entry name" value="Glyco_hydro_27/36_CS"/>
</dbReference>
<accession>A0A4R8WI69</accession>
<evidence type="ECO:0000256" key="4">
    <source>
        <dbReference type="ARBA" id="ARBA00022729"/>
    </source>
</evidence>
<gene>
    <name evidence="10" type="ORF">E3O19_15585</name>
</gene>
<keyword evidence="6 8" id="KW-1015">Disulfide bond</keyword>
<comment type="similarity">
    <text evidence="2 8">Belongs to the glycosyl hydrolase 27 family.</text>
</comment>